<evidence type="ECO:0000313" key="1">
    <source>
        <dbReference type="EMBL" id="CDW50017.1"/>
    </source>
</evidence>
<protein>
    <submittedName>
        <fullName evidence="1">Uncharacterized protein</fullName>
    </submittedName>
</protein>
<sequence>RSSLIQEDVYYLINDVISISSLLLARFSILTKIITLSRQFGFLSGSKRRIESNRDLRRHSTKWRYLLHQRETDPGSRVF</sequence>
<reference evidence="1" key="1">
    <citation type="submission" date="2014-05" db="EMBL/GenBank/DDBJ databases">
        <authorList>
            <person name="Chronopoulou M."/>
        </authorList>
    </citation>
    <scope>NUCLEOTIDE SEQUENCE</scope>
    <source>
        <tissue evidence="1">Whole organism</tissue>
    </source>
</reference>
<feature type="non-terminal residue" evidence="1">
    <location>
        <position position="1"/>
    </location>
</feature>
<dbReference type="AlphaFoldDB" id="A0A0K2VII8"/>
<accession>A0A0K2VII8</accession>
<name>A0A0K2VII8_LEPSM</name>
<proteinExistence type="predicted"/>
<dbReference type="EMBL" id="HACA01032656">
    <property type="protein sequence ID" value="CDW50017.1"/>
    <property type="molecule type" value="Transcribed_RNA"/>
</dbReference>
<organism evidence="1">
    <name type="scientific">Lepeophtheirus salmonis</name>
    <name type="common">Salmon louse</name>
    <name type="synonym">Caligus salmonis</name>
    <dbReference type="NCBI Taxonomy" id="72036"/>
    <lineage>
        <taxon>Eukaryota</taxon>
        <taxon>Metazoa</taxon>
        <taxon>Ecdysozoa</taxon>
        <taxon>Arthropoda</taxon>
        <taxon>Crustacea</taxon>
        <taxon>Multicrustacea</taxon>
        <taxon>Hexanauplia</taxon>
        <taxon>Copepoda</taxon>
        <taxon>Siphonostomatoida</taxon>
        <taxon>Caligidae</taxon>
        <taxon>Lepeophtheirus</taxon>
    </lineage>
</organism>